<evidence type="ECO:0000256" key="15">
    <source>
        <dbReference type="HAMAP-Rule" id="MF_00741"/>
    </source>
</evidence>
<comment type="similarity">
    <text evidence="3 15">Belongs to the AIR synthase family.</text>
</comment>
<dbReference type="SUPFAM" id="SSF56042">
    <property type="entry name" value="PurM C-terminal domain-like"/>
    <property type="match status" value="1"/>
</dbReference>
<evidence type="ECO:0000256" key="2">
    <source>
        <dbReference type="ARBA" id="ARBA00004686"/>
    </source>
</evidence>
<dbReference type="AlphaFoldDB" id="A0A7V5P248"/>
<keyword evidence="6 15" id="KW-0963">Cytoplasm</keyword>
<dbReference type="Pfam" id="PF02769">
    <property type="entry name" value="AIRS_C"/>
    <property type="match status" value="1"/>
</dbReference>
<dbReference type="GO" id="GO:0005829">
    <property type="term" value="C:cytosol"/>
    <property type="evidence" value="ECO:0007669"/>
    <property type="project" value="TreeGrafter"/>
</dbReference>
<dbReference type="NCBIfam" id="TIGR00878">
    <property type="entry name" value="purM"/>
    <property type="match status" value="1"/>
</dbReference>
<evidence type="ECO:0000256" key="8">
    <source>
        <dbReference type="ARBA" id="ARBA00022741"/>
    </source>
</evidence>
<dbReference type="InterPro" id="IPR010918">
    <property type="entry name" value="PurM-like_C_dom"/>
</dbReference>
<dbReference type="InterPro" id="IPR036921">
    <property type="entry name" value="PurM-like_N_sf"/>
</dbReference>
<evidence type="ECO:0000256" key="12">
    <source>
        <dbReference type="ARBA" id="ARBA00032931"/>
    </source>
</evidence>
<dbReference type="Proteomes" id="UP000886101">
    <property type="component" value="Unassembled WGS sequence"/>
</dbReference>
<keyword evidence="9 15" id="KW-0658">Purine biosynthesis</keyword>
<evidence type="ECO:0000256" key="9">
    <source>
        <dbReference type="ARBA" id="ARBA00022755"/>
    </source>
</evidence>
<dbReference type="FunFam" id="3.90.650.10:FF:000011">
    <property type="entry name" value="Phosphoribosylformylglycinamidine cyclo-ligase"/>
    <property type="match status" value="1"/>
</dbReference>
<evidence type="ECO:0000259" key="17">
    <source>
        <dbReference type="Pfam" id="PF02769"/>
    </source>
</evidence>
<name>A0A7V5P248_9BACT</name>
<dbReference type="FunFam" id="3.30.1330.10:FF:000001">
    <property type="entry name" value="Phosphoribosylformylglycinamidine cyclo-ligase"/>
    <property type="match status" value="1"/>
</dbReference>
<feature type="domain" description="PurM-like C-terminal" evidence="17">
    <location>
        <begin position="177"/>
        <end position="343"/>
    </location>
</feature>
<keyword evidence="7 15" id="KW-0436">Ligase</keyword>
<dbReference type="PANTHER" id="PTHR10520:SF12">
    <property type="entry name" value="TRIFUNCTIONAL PURINE BIOSYNTHETIC PROTEIN ADENOSINE-3"/>
    <property type="match status" value="1"/>
</dbReference>
<reference evidence="18" key="1">
    <citation type="journal article" date="2020" name="mSystems">
        <title>Genome- and Community-Level Interaction Insights into Carbon Utilization and Element Cycling Functions of Hydrothermarchaeota in Hydrothermal Sediment.</title>
        <authorList>
            <person name="Zhou Z."/>
            <person name="Liu Y."/>
            <person name="Xu W."/>
            <person name="Pan J."/>
            <person name="Luo Z.H."/>
            <person name="Li M."/>
        </authorList>
    </citation>
    <scope>NUCLEOTIDE SEQUENCE [LARGE SCALE GENOMIC DNA]</scope>
    <source>
        <strain evidence="18">HyVt-533</strain>
    </source>
</reference>
<evidence type="ECO:0000256" key="1">
    <source>
        <dbReference type="ARBA" id="ARBA00004496"/>
    </source>
</evidence>
<dbReference type="GO" id="GO:0004641">
    <property type="term" value="F:phosphoribosylformylglycinamidine cyclo-ligase activity"/>
    <property type="evidence" value="ECO:0007669"/>
    <property type="project" value="UniProtKB-UniRule"/>
</dbReference>
<feature type="domain" description="PurM-like N-terminal" evidence="16">
    <location>
        <begin position="59"/>
        <end position="164"/>
    </location>
</feature>
<dbReference type="CDD" id="cd02196">
    <property type="entry name" value="PurM"/>
    <property type="match status" value="1"/>
</dbReference>
<evidence type="ECO:0000313" key="18">
    <source>
        <dbReference type="EMBL" id="HHI98212.1"/>
    </source>
</evidence>
<organism evidence="18">
    <name type="scientific">Thermodesulfatator atlanticus</name>
    <dbReference type="NCBI Taxonomy" id="501497"/>
    <lineage>
        <taxon>Bacteria</taxon>
        <taxon>Pseudomonadati</taxon>
        <taxon>Thermodesulfobacteriota</taxon>
        <taxon>Thermodesulfobacteria</taxon>
        <taxon>Thermodesulfobacteriales</taxon>
        <taxon>Thermodesulfatatoraceae</taxon>
        <taxon>Thermodesulfatator</taxon>
    </lineage>
</organism>
<proteinExistence type="inferred from homology"/>
<dbReference type="UniPathway" id="UPA00074">
    <property type="reaction ID" value="UER00129"/>
</dbReference>
<comment type="pathway">
    <text evidence="2 15">Purine metabolism; IMP biosynthesis via de novo pathway; 5-amino-1-(5-phospho-D-ribosyl)imidazole from N(2)-formyl-N(1)-(5-phospho-D-ribosyl)glycinamide: step 2/2.</text>
</comment>
<dbReference type="GO" id="GO:0005524">
    <property type="term" value="F:ATP binding"/>
    <property type="evidence" value="ECO:0007669"/>
    <property type="project" value="UniProtKB-KW"/>
</dbReference>
<dbReference type="HAMAP" id="MF_00741">
    <property type="entry name" value="AIRS"/>
    <property type="match status" value="1"/>
</dbReference>
<evidence type="ECO:0000256" key="7">
    <source>
        <dbReference type="ARBA" id="ARBA00022598"/>
    </source>
</evidence>
<dbReference type="EMBL" id="DROK01000301">
    <property type="protein sequence ID" value="HHI98212.1"/>
    <property type="molecule type" value="Genomic_DNA"/>
</dbReference>
<dbReference type="InterPro" id="IPR016188">
    <property type="entry name" value="PurM-like_N"/>
</dbReference>
<dbReference type="GO" id="GO:0046084">
    <property type="term" value="P:adenine biosynthetic process"/>
    <property type="evidence" value="ECO:0007669"/>
    <property type="project" value="TreeGrafter"/>
</dbReference>
<comment type="catalytic activity">
    <reaction evidence="14 15">
        <text>2-formamido-N(1)-(5-O-phospho-beta-D-ribosyl)acetamidine + ATP = 5-amino-1-(5-phospho-beta-D-ribosyl)imidazole + ADP + phosphate + H(+)</text>
        <dbReference type="Rhea" id="RHEA:23032"/>
        <dbReference type="ChEBI" id="CHEBI:15378"/>
        <dbReference type="ChEBI" id="CHEBI:30616"/>
        <dbReference type="ChEBI" id="CHEBI:43474"/>
        <dbReference type="ChEBI" id="CHEBI:137981"/>
        <dbReference type="ChEBI" id="CHEBI:147287"/>
        <dbReference type="ChEBI" id="CHEBI:456216"/>
        <dbReference type="EC" id="6.3.3.1"/>
    </reaction>
</comment>
<keyword evidence="10 15" id="KW-0067">ATP-binding</keyword>
<sequence length="349" mass="37810">MPTKASRYAEAGVDIEAANRLVDQIKQIAAKTFRRGVLTEIGGFAGLFALDTERFEQPVLVSSTDGVGTKIKIAVMADRHRGIGIDLVAMCVNDIVVTGATPLFFLDYMAFGKINEKIALELIEGIAEGCKEAECALIGGETAEMPGMYEDGEYDCVGFAVGVVDRNSILDGSEIAVGDLVLGLASNGLHSNGYSLVRKIVFEELKLSLEDQPEGLPLPLGEELLKPTRIYVRPLLGLLRHGLPLKGAAHITGGGFYDNIARILPKGSKAVIEKGRWPVPPIFTFLKEAGRIPEEEMFRTFNCGIGMVLIVPESAAQEVELILKGMKEEAYVIGHIEARDEKEPSVIIR</sequence>
<evidence type="ECO:0000256" key="13">
    <source>
        <dbReference type="ARBA" id="ARBA00033093"/>
    </source>
</evidence>
<comment type="subcellular location">
    <subcellularLocation>
        <location evidence="1 15">Cytoplasm</location>
    </subcellularLocation>
</comment>
<dbReference type="Gene3D" id="3.30.1330.10">
    <property type="entry name" value="PurM-like, N-terminal domain"/>
    <property type="match status" value="1"/>
</dbReference>
<keyword evidence="8 15" id="KW-0547">Nucleotide-binding</keyword>
<gene>
    <name evidence="15" type="primary">purM</name>
    <name evidence="18" type="ORF">ENJ96_10265</name>
</gene>
<evidence type="ECO:0000259" key="16">
    <source>
        <dbReference type="Pfam" id="PF00586"/>
    </source>
</evidence>
<dbReference type="InterPro" id="IPR004733">
    <property type="entry name" value="PurM_cligase"/>
</dbReference>
<dbReference type="SUPFAM" id="SSF55326">
    <property type="entry name" value="PurM N-terminal domain-like"/>
    <property type="match status" value="1"/>
</dbReference>
<evidence type="ECO:0000256" key="3">
    <source>
        <dbReference type="ARBA" id="ARBA00010280"/>
    </source>
</evidence>
<dbReference type="Gene3D" id="3.90.650.10">
    <property type="entry name" value="PurM-like C-terminal domain"/>
    <property type="match status" value="1"/>
</dbReference>
<protein>
    <recommendedName>
        <fullName evidence="5 15">Phosphoribosylformylglycinamidine cyclo-ligase</fullName>
        <ecNumber evidence="4 15">6.3.3.1</ecNumber>
    </recommendedName>
    <alternativeName>
        <fullName evidence="12 15">AIR synthase</fullName>
    </alternativeName>
    <alternativeName>
        <fullName evidence="13 15">AIRS</fullName>
    </alternativeName>
    <alternativeName>
        <fullName evidence="11 15">Phosphoribosyl-aminoimidazole synthetase</fullName>
    </alternativeName>
</protein>
<evidence type="ECO:0000256" key="10">
    <source>
        <dbReference type="ARBA" id="ARBA00022840"/>
    </source>
</evidence>
<evidence type="ECO:0000256" key="6">
    <source>
        <dbReference type="ARBA" id="ARBA00022490"/>
    </source>
</evidence>
<dbReference type="PANTHER" id="PTHR10520">
    <property type="entry name" value="TRIFUNCTIONAL PURINE BIOSYNTHETIC PROTEIN ADENOSINE-3-RELATED"/>
    <property type="match status" value="1"/>
</dbReference>
<accession>A0A7V5P248</accession>
<comment type="caution">
    <text evidence="18">The sequence shown here is derived from an EMBL/GenBank/DDBJ whole genome shotgun (WGS) entry which is preliminary data.</text>
</comment>
<dbReference type="GO" id="GO:0006189">
    <property type="term" value="P:'de novo' IMP biosynthetic process"/>
    <property type="evidence" value="ECO:0007669"/>
    <property type="project" value="UniProtKB-UniRule"/>
</dbReference>
<evidence type="ECO:0000256" key="11">
    <source>
        <dbReference type="ARBA" id="ARBA00031908"/>
    </source>
</evidence>
<evidence type="ECO:0000256" key="5">
    <source>
        <dbReference type="ARBA" id="ARBA00020367"/>
    </source>
</evidence>
<dbReference type="GO" id="GO:0004637">
    <property type="term" value="F:phosphoribosylamine-glycine ligase activity"/>
    <property type="evidence" value="ECO:0007669"/>
    <property type="project" value="TreeGrafter"/>
</dbReference>
<dbReference type="EC" id="6.3.3.1" evidence="4 15"/>
<dbReference type="Pfam" id="PF00586">
    <property type="entry name" value="AIRS"/>
    <property type="match status" value="1"/>
</dbReference>
<dbReference type="InterPro" id="IPR036676">
    <property type="entry name" value="PurM-like_C_sf"/>
</dbReference>
<evidence type="ECO:0000256" key="4">
    <source>
        <dbReference type="ARBA" id="ARBA00013047"/>
    </source>
</evidence>
<evidence type="ECO:0000256" key="14">
    <source>
        <dbReference type="ARBA" id="ARBA00049057"/>
    </source>
</evidence>